<dbReference type="EMBL" id="CP111017">
    <property type="protein sequence ID" value="WAR08592.1"/>
    <property type="molecule type" value="Genomic_DNA"/>
</dbReference>
<feature type="region of interest" description="Disordered" evidence="1">
    <location>
        <begin position="129"/>
        <end position="162"/>
    </location>
</feature>
<evidence type="ECO:0000313" key="2">
    <source>
        <dbReference type="EMBL" id="WAR08592.1"/>
    </source>
</evidence>
<evidence type="ECO:0000313" key="3">
    <source>
        <dbReference type="Proteomes" id="UP001164746"/>
    </source>
</evidence>
<reference evidence="2" key="1">
    <citation type="submission" date="2022-11" db="EMBL/GenBank/DDBJ databases">
        <title>Centuries of genome instability and evolution in soft-shell clam transmissible cancer (bioRxiv).</title>
        <authorList>
            <person name="Hart S.F.M."/>
            <person name="Yonemitsu M.A."/>
            <person name="Giersch R.M."/>
            <person name="Beal B.F."/>
            <person name="Arriagada G."/>
            <person name="Davis B.W."/>
            <person name="Ostrander E.A."/>
            <person name="Goff S.P."/>
            <person name="Metzger M.J."/>
        </authorList>
    </citation>
    <scope>NUCLEOTIDE SEQUENCE</scope>
    <source>
        <strain evidence="2">MELC-2E11</strain>
        <tissue evidence="2">Siphon/mantle</tissue>
    </source>
</reference>
<feature type="compositionally biased region" description="Basic residues" evidence="1">
    <location>
        <begin position="26"/>
        <end position="42"/>
    </location>
</feature>
<evidence type="ECO:0000256" key="1">
    <source>
        <dbReference type="SAM" id="MobiDB-lite"/>
    </source>
</evidence>
<feature type="region of interest" description="Disordered" evidence="1">
    <location>
        <begin position="19"/>
        <end position="76"/>
    </location>
</feature>
<organism evidence="2 3">
    <name type="scientific">Mya arenaria</name>
    <name type="common">Soft-shell clam</name>
    <dbReference type="NCBI Taxonomy" id="6604"/>
    <lineage>
        <taxon>Eukaryota</taxon>
        <taxon>Metazoa</taxon>
        <taxon>Spiralia</taxon>
        <taxon>Lophotrochozoa</taxon>
        <taxon>Mollusca</taxon>
        <taxon>Bivalvia</taxon>
        <taxon>Autobranchia</taxon>
        <taxon>Heteroconchia</taxon>
        <taxon>Euheterodonta</taxon>
        <taxon>Imparidentia</taxon>
        <taxon>Neoheterodontei</taxon>
        <taxon>Myida</taxon>
        <taxon>Myoidea</taxon>
        <taxon>Myidae</taxon>
        <taxon>Mya</taxon>
    </lineage>
</organism>
<accession>A0ABY7EI65</accession>
<feature type="compositionally biased region" description="Polar residues" evidence="1">
    <location>
        <begin position="54"/>
        <end position="64"/>
    </location>
</feature>
<name>A0ABY7EI65_MYAAR</name>
<feature type="region of interest" description="Disordered" evidence="1">
    <location>
        <begin position="94"/>
        <end position="113"/>
    </location>
</feature>
<feature type="compositionally biased region" description="Basic and acidic residues" evidence="1">
    <location>
        <begin position="140"/>
        <end position="149"/>
    </location>
</feature>
<dbReference type="Proteomes" id="UP001164746">
    <property type="component" value="Chromosome 6"/>
</dbReference>
<feature type="compositionally biased region" description="Basic residues" evidence="1">
    <location>
        <begin position="104"/>
        <end position="113"/>
    </location>
</feature>
<keyword evidence="3" id="KW-1185">Reference proteome</keyword>
<sequence>MERERVKIYYKPTELLADEQAENRRERNRKNAKKFYYKHKKNRDGNCEMPTVSEAPTSKNSPNIGNRAMTNEEDDNGVRSTISEDVLTVKMPFYKQMPGPSNRGTKKKRQSRALKRTYKRIETLEDQNETLKRKLKTPQKRIERFEQSKGKKATTPRSKTDSLLKCCGIHPEQATENNTIAETPNEIRKLKSIIIGKVVKKYRLRKYLQDMTALGRRKLINNKRTNTKIMRSRAEKVKRDVYAFLMRGDNSRVMPGKGDTVTVGREKKTKRILNDYMQNLHLKFIAENEYRISKASFCRHRPKELTLVN</sequence>
<gene>
    <name evidence="2" type="ORF">MAR_018550</name>
</gene>
<proteinExistence type="predicted"/>
<protein>
    <submittedName>
        <fullName evidence="2">Uncharacterized protein</fullName>
    </submittedName>
</protein>